<dbReference type="InterPro" id="IPR007900">
    <property type="entry name" value="TAF4_C"/>
</dbReference>
<evidence type="ECO:0000256" key="7">
    <source>
        <dbReference type="SAM" id="MobiDB-lite"/>
    </source>
</evidence>
<dbReference type="Pfam" id="PF05236">
    <property type="entry name" value="TAF4"/>
    <property type="match status" value="1"/>
</dbReference>
<keyword evidence="3" id="KW-0805">Transcription regulation</keyword>
<dbReference type="GO" id="GO:0003677">
    <property type="term" value="F:DNA binding"/>
    <property type="evidence" value="ECO:0007669"/>
    <property type="project" value="TreeGrafter"/>
</dbReference>
<dbReference type="InterPro" id="IPR009072">
    <property type="entry name" value="Histone-fold"/>
</dbReference>
<keyword evidence="4" id="KW-0804">Transcription</keyword>
<dbReference type="InterPro" id="IPR045144">
    <property type="entry name" value="TAF4"/>
</dbReference>
<gene>
    <name evidence="9" type="ORF">J5N97_008527</name>
</gene>
<dbReference type="GO" id="GO:0005669">
    <property type="term" value="C:transcription factor TFIID complex"/>
    <property type="evidence" value="ECO:0007669"/>
    <property type="project" value="InterPro"/>
</dbReference>
<sequence>MDDPSFTKYFESGVIPDPGTSVRFFDMQNDRMHSKANLDAYVAWRNREISSRADANATELFQTRDSTTRELYEQLHSSYQGVNLVKDSLANTAQHSFWTHGSQITRITSQILPKTPTSSTATALTTTPKKKRSVRLETPIGALDASSMKKQKMTVSSVDHIGKLNDVTAFTEINLRDEEKMLLSAPKEGQVSKATERLVEEEEGRLILQKDPLQKKLAKIITKCGIASIGNDVERLLSMCVEERLRNLLPNLIRLSKKREDVEKSRHQVVVTADIRRHILSANQKAKKDHVKKHSEDPFQKKTHPEEVKKIPKLLDEVKDTCMNASKFEVKDCSMEVTDTCMNARKLEFSESAGKISAANFAAHSAVGTDAVHAKWQLMAEEARQRRERGLEGGTIGSQVGTASGNKSNLKSPTVMSDPQITGRITIKDVISALGREKQMSNSVLLYTLYQRME</sequence>
<dbReference type="PANTHER" id="PTHR15138:SF14">
    <property type="entry name" value="TRANSCRIPTION INITIATION FACTOR TFIID SUBUNIT 4"/>
    <property type="match status" value="1"/>
</dbReference>
<proteinExistence type="inferred from homology"/>
<dbReference type="GO" id="GO:0046982">
    <property type="term" value="F:protein heterodimerization activity"/>
    <property type="evidence" value="ECO:0007669"/>
    <property type="project" value="InterPro"/>
</dbReference>
<protein>
    <recommendedName>
        <fullName evidence="8">Transcription initiation factor TFIID component TAF4 C-terminal domain-containing protein</fullName>
    </recommendedName>
</protein>
<comment type="caution">
    <text evidence="9">The sequence shown here is derived from an EMBL/GenBank/DDBJ whole genome shotgun (WGS) entry which is preliminary data.</text>
</comment>
<name>A0A9D5CWH4_9LILI</name>
<dbReference type="EMBL" id="JAGGNH010000002">
    <property type="protein sequence ID" value="KAJ0980272.1"/>
    <property type="molecule type" value="Genomic_DNA"/>
</dbReference>
<feature type="region of interest" description="Disordered" evidence="7">
    <location>
        <begin position="385"/>
        <end position="417"/>
    </location>
</feature>
<keyword evidence="10" id="KW-1185">Reference proteome</keyword>
<evidence type="ECO:0000259" key="8">
    <source>
        <dbReference type="Pfam" id="PF05236"/>
    </source>
</evidence>
<reference evidence="9" key="1">
    <citation type="submission" date="2021-03" db="EMBL/GenBank/DDBJ databases">
        <authorList>
            <person name="Li Z."/>
            <person name="Yang C."/>
        </authorList>
    </citation>
    <scope>NUCLEOTIDE SEQUENCE</scope>
    <source>
        <strain evidence="9">Dzin_1.0</strain>
        <tissue evidence="9">Leaf</tissue>
    </source>
</reference>
<feature type="domain" description="Transcription initiation factor TFIID component TAF4 C-terminal" evidence="8">
    <location>
        <begin position="164"/>
        <end position="448"/>
    </location>
</feature>
<reference evidence="9" key="2">
    <citation type="journal article" date="2022" name="Hortic Res">
        <title>The genome of Dioscorea zingiberensis sheds light on the biosynthesis, origin and evolution of the medicinally important diosgenin saponins.</title>
        <authorList>
            <person name="Li Y."/>
            <person name="Tan C."/>
            <person name="Li Z."/>
            <person name="Guo J."/>
            <person name="Li S."/>
            <person name="Chen X."/>
            <person name="Wang C."/>
            <person name="Dai X."/>
            <person name="Yang H."/>
            <person name="Song W."/>
            <person name="Hou L."/>
            <person name="Xu J."/>
            <person name="Tong Z."/>
            <person name="Xu A."/>
            <person name="Yuan X."/>
            <person name="Wang W."/>
            <person name="Yang Q."/>
            <person name="Chen L."/>
            <person name="Sun Z."/>
            <person name="Wang K."/>
            <person name="Pan B."/>
            <person name="Chen J."/>
            <person name="Bao Y."/>
            <person name="Liu F."/>
            <person name="Qi X."/>
            <person name="Gang D.R."/>
            <person name="Wen J."/>
            <person name="Li J."/>
        </authorList>
    </citation>
    <scope>NUCLEOTIDE SEQUENCE</scope>
    <source>
        <strain evidence="9">Dzin_1.0</strain>
    </source>
</reference>
<evidence type="ECO:0000256" key="4">
    <source>
        <dbReference type="ARBA" id="ARBA00023163"/>
    </source>
</evidence>
<dbReference type="PANTHER" id="PTHR15138">
    <property type="entry name" value="TRANSCRIPTION INITIATION FACTOR TFIID SUBUNIT 4"/>
    <property type="match status" value="1"/>
</dbReference>
<dbReference type="CDD" id="cd08045">
    <property type="entry name" value="HFD_TAF4"/>
    <property type="match status" value="1"/>
</dbReference>
<dbReference type="GO" id="GO:0016251">
    <property type="term" value="F:RNA polymerase II general transcription initiation factor activity"/>
    <property type="evidence" value="ECO:0007669"/>
    <property type="project" value="TreeGrafter"/>
</dbReference>
<evidence type="ECO:0000313" key="10">
    <source>
        <dbReference type="Proteomes" id="UP001085076"/>
    </source>
</evidence>
<dbReference type="OrthoDB" id="21060at2759"/>
<dbReference type="AlphaFoldDB" id="A0A9D5CWH4"/>
<evidence type="ECO:0000256" key="5">
    <source>
        <dbReference type="ARBA" id="ARBA00023242"/>
    </source>
</evidence>
<evidence type="ECO:0000256" key="1">
    <source>
        <dbReference type="ARBA" id="ARBA00004123"/>
    </source>
</evidence>
<comment type="function">
    <text evidence="6">TAFs are components of the transcription factor IID (TFIID) complex that is essential for mediating regulation of RNA polymerase transcription.</text>
</comment>
<accession>A0A9D5CWH4</accession>
<comment type="subcellular location">
    <subcellularLocation>
        <location evidence="1">Nucleus</location>
    </subcellularLocation>
</comment>
<dbReference type="FunFam" id="1.10.20.10:FF:000015">
    <property type="entry name" value="Transcription initiation factor TFIID subunit 4B"/>
    <property type="match status" value="1"/>
</dbReference>
<organism evidence="9 10">
    <name type="scientific">Dioscorea zingiberensis</name>
    <dbReference type="NCBI Taxonomy" id="325984"/>
    <lineage>
        <taxon>Eukaryota</taxon>
        <taxon>Viridiplantae</taxon>
        <taxon>Streptophyta</taxon>
        <taxon>Embryophyta</taxon>
        <taxon>Tracheophyta</taxon>
        <taxon>Spermatophyta</taxon>
        <taxon>Magnoliopsida</taxon>
        <taxon>Liliopsida</taxon>
        <taxon>Dioscoreales</taxon>
        <taxon>Dioscoreaceae</taxon>
        <taxon>Dioscorea</taxon>
    </lineage>
</organism>
<feature type="compositionally biased region" description="Polar residues" evidence="7">
    <location>
        <begin position="397"/>
        <end position="417"/>
    </location>
</feature>
<evidence type="ECO:0000256" key="3">
    <source>
        <dbReference type="ARBA" id="ARBA00023015"/>
    </source>
</evidence>
<dbReference type="GO" id="GO:0006367">
    <property type="term" value="P:transcription initiation at RNA polymerase II promoter"/>
    <property type="evidence" value="ECO:0007669"/>
    <property type="project" value="TreeGrafter"/>
</dbReference>
<keyword evidence="5" id="KW-0539">Nucleus</keyword>
<comment type="similarity">
    <text evidence="2">Belongs to the TAF4 family.</text>
</comment>
<evidence type="ECO:0000313" key="9">
    <source>
        <dbReference type="EMBL" id="KAJ0980272.1"/>
    </source>
</evidence>
<evidence type="ECO:0000256" key="6">
    <source>
        <dbReference type="ARBA" id="ARBA00058775"/>
    </source>
</evidence>
<dbReference type="Gene3D" id="1.10.20.10">
    <property type="entry name" value="Histone, subunit A"/>
    <property type="match status" value="1"/>
</dbReference>
<evidence type="ECO:0000256" key="2">
    <source>
        <dbReference type="ARBA" id="ARBA00006178"/>
    </source>
</evidence>
<dbReference type="Proteomes" id="UP001085076">
    <property type="component" value="Miscellaneous, Linkage group lg02"/>
</dbReference>